<protein>
    <recommendedName>
        <fullName evidence="1">M23ase beta-sheet core domain-containing protein</fullName>
    </recommendedName>
</protein>
<evidence type="ECO:0000259" key="1">
    <source>
        <dbReference type="Pfam" id="PF01551"/>
    </source>
</evidence>
<dbReference type="Proteomes" id="UP000176725">
    <property type="component" value="Unassembled WGS sequence"/>
</dbReference>
<name>A0A1F8BIZ2_9BACT</name>
<dbReference type="PANTHER" id="PTHR21666:SF270">
    <property type="entry name" value="MUREIN HYDROLASE ACTIVATOR ENVC"/>
    <property type="match status" value="1"/>
</dbReference>
<dbReference type="CDD" id="cd12797">
    <property type="entry name" value="M23_peptidase"/>
    <property type="match status" value="1"/>
</dbReference>
<dbReference type="InterPro" id="IPR050570">
    <property type="entry name" value="Cell_wall_metabolism_enzyme"/>
</dbReference>
<proteinExistence type="predicted"/>
<sequence>MVLISIHLPAKYRLSINLAKKRKDLDAVSLLPNLGKVLRAKKGNKFSRYFRLLFENERIKKVIGTNLAVLIIASSLLPTPTSGSQEADVNSISSPLVLNTEEGIQFPLKDIKITQSFRFYHAGVDFDGVTGDAIYPIMAGIVSKVEYSRFNYGKSVIISHGEEIESLYAHLSKIEVVEGQEVTKETKLGEMGATGRAFGDHLHLEIHENGNTINPLTILSR</sequence>
<dbReference type="AlphaFoldDB" id="A0A1F8BIZ2"/>
<dbReference type="Pfam" id="PF01551">
    <property type="entry name" value="Peptidase_M23"/>
    <property type="match status" value="1"/>
</dbReference>
<dbReference type="PANTHER" id="PTHR21666">
    <property type="entry name" value="PEPTIDASE-RELATED"/>
    <property type="match status" value="1"/>
</dbReference>
<dbReference type="SUPFAM" id="SSF51261">
    <property type="entry name" value="Duplicated hybrid motif"/>
    <property type="match status" value="1"/>
</dbReference>
<evidence type="ECO:0000313" key="2">
    <source>
        <dbReference type="EMBL" id="OGM63940.1"/>
    </source>
</evidence>
<feature type="domain" description="M23ase beta-sheet core" evidence="1">
    <location>
        <begin position="120"/>
        <end position="215"/>
    </location>
</feature>
<dbReference type="STRING" id="1802521.A2893_00320"/>
<dbReference type="GO" id="GO:0004222">
    <property type="term" value="F:metalloendopeptidase activity"/>
    <property type="evidence" value="ECO:0007669"/>
    <property type="project" value="TreeGrafter"/>
</dbReference>
<evidence type="ECO:0000313" key="3">
    <source>
        <dbReference type="Proteomes" id="UP000176725"/>
    </source>
</evidence>
<organism evidence="2 3">
    <name type="scientific">Candidatus Woesebacteria bacterium RIFCSPLOWO2_01_FULL_39_25</name>
    <dbReference type="NCBI Taxonomy" id="1802521"/>
    <lineage>
        <taxon>Bacteria</taxon>
        <taxon>Candidatus Woeseibacteriota</taxon>
    </lineage>
</organism>
<comment type="caution">
    <text evidence="2">The sequence shown here is derived from an EMBL/GenBank/DDBJ whole genome shotgun (WGS) entry which is preliminary data.</text>
</comment>
<dbReference type="EMBL" id="MGHH01000014">
    <property type="protein sequence ID" value="OGM63940.1"/>
    <property type="molecule type" value="Genomic_DNA"/>
</dbReference>
<gene>
    <name evidence="2" type="ORF">A2893_00320</name>
</gene>
<reference evidence="2 3" key="1">
    <citation type="journal article" date="2016" name="Nat. Commun.">
        <title>Thousands of microbial genomes shed light on interconnected biogeochemical processes in an aquifer system.</title>
        <authorList>
            <person name="Anantharaman K."/>
            <person name="Brown C.T."/>
            <person name="Hug L.A."/>
            <person name="Sharon I."/>
            <person name="Castelle C.J."/>
            <person name="Probst A.J."/>
            <person name="Thomas B.C."/>
            <person name="Singh A."/>
            <person name="Wilkins M.J."/>
            <person name="Karaoz U."/>
            <person name="Brodie E.L."/>
            <person name="Williams K.H."/>
            <person name="Hubbard S.S."/>
            <person name="Banfield J.F."/>
        </authorList>
    </citation>
    <scope>NUCLEOTIDE SEQUENCE [LARGE SCALE GENOMIC DNA]</scope>
</reference>
<dbReference type="InterPro" id="IPR011055">
    <property type="entry name" value="Dup_hybrid_motif"/>
</dbReference>
<dbReference type="Gene3D" id="2.70.70.10">
    <property type="entry name" value="Glucose Permease (Domain IIA)"/>
    <property type="match status" value="1"/>
</dbReference>
<dbReference type="InterPro" id="IPR016047">
    <property type="entry name" value="M23ase_b-sheet_dom"/>
</dbReference>
<accession>A0A1F8BIZ2</accession>